<evidence type="ECO:0000313" key="3">
    <source>
        <dbReference type="EMBL" id="SNS51474.1"/>
    </source>
</evidence>
<proteinExistence type="predicted"/>
<gene>
    <name evidence="3" type="ORF">SAMN05216252_106298</name>
</gene>
<dbReference type="OrthoDB" id="4221100at2"/>
<protein>
    <recommendedName>
        <fullName evidence="2">FHA domain-containing protein</fullName>
    </recommendedName>
</protein>
<evidence type="ECO:0000313" key="4">
    <source>
        <dbReference type="Proteomes" id="UP000198280"/>
    </source>
</evidence>
<dbReference type="PROSITE" id="PS50006">
    <property type="entry name" value="FHA_DOMAIN"/>
    <property type="match status" value="1"/>
</dbReference>
<feature type="transmembrane region" description="Helical" evidence="1">
    <location>
        <begin position="6"/>
        <end position="25"/>
    </location>
</feature>
<dbReference type="InterPro" id="IPR000253">
    <property type="entry name" value="FHA_dom"/>
</dbReference>
<sequence>MDAAIPVVFTAVAVLITLVPLAVAVRAGHRLLWIRRAVHGGVRAEGRCVRVYTTVGSTGEGPTRSRQHFVFEFRTADGRDVRFEDAGAPGTTIEGDRLTVAYVPGAPERALVVPAGYRVPYGQLALTFAFLGIFVAVGIVLVLGGVQFADAFGSVADPADFGGEGF</sequence>
<name>A0A239F5U6_9ACTN</name>
<accession>A0A239F5U6</accession>
<dbReference type="Proteomes" id="UP000198280">
    <property type="component" value="Unassembled WGS sequence"/>
</dbReference>
<feature type="domain" description="FHA" evidence="2">
    <location>
        <begin position="46"/>
        <end position="98"/>
    </location>
</feature>
<keyword evidence="1" id="KW-1133">Transmembrane helix</keyword>
<feature type="transmembrane region" description="Helical" evidence="1">
    <location>
        <begin position="124"/>
        <end position="148"/>
    </location>
</feature>
<evidence type="ECO:0000256" key="1">
    <source>
        <dbReference type="SAM" id="Phobius"/>
    </source>
</evidence>
<keyword evidence="1" id="KW-0472">Membrane</keyword>
<reference evidence="3 4" key="1">
    <citation type="submission" date="2017-06" db="EMBL/GenBank/DDBJ databases">
        <authorList>
            <person name="Kim H.J."/>
            <person name="Triplett B.A."/>
        </authorList>
    </citation>
    <scope>NUCLEOTIDE SEQUENCE [LARGE SCALE GENOMIC DNA]</scope>
    <source>
        <strain evidence="3 4">CGMCC 4.1858</strain>
    </source>
</reference>
<dbReference type="EMBL" id="FZOF01000006">
    <property type="protein sequence ID" value="SNS51474.1"/>
    <property type="molecule type" value="Genomic_DNA"/>
</dbReference>
<keyword evidence="4" id="KW-1185">Reference proteome</keyword>
<organism evidence="3 4">
    <name type="scientific">Actinacidiphila glaucinigra</name>
    <dbReference type="NCBI Taxonomy" id="235986"/>
    <lineage>
        <taxon>Bacteria</taxon>
        <taxon>Bacillati</taxon>
        <taxon>Actinomycetota</taxon>
        <taxon>Actinomycetes</taxon>
        <taxon>Kitasatosporales</taxon>
        <taxon>Streptomycetaceae</taxon>
        <taxon>Actinacidiphila</taxon>
    </lineage>
</organism>
<evidence type="ECO:0000259" key="2">
    <source>
        <dbReference type="PROSITE" id="PS50006"/>
    </source>
</evidence>
<keyword evidence="1" id="KW-0812">Transmembrane</keyword>
<dbReference type="AlphaFoldDB" id="A0A239F5U6"/>
<dbReference type="RefSeq" id="WP_143681571.1">
    <property type="nucleotide sequence ID" value="NZ_FZOF01000006.1"/>
</dbReference>